<protein>
    <submittedName>
        <fullName evidence="4">Unannotated protein</fullName>
    </submittedName>
</protein>
<dbReference type="PANTHER" id="PTHR33121:SF70">
    <property type="entry name" value="SIGNALING PROTEIN YKOW"/>
    <property type="match status" value="1"/>
</dbReference>
<dbReference type="EMBL" id="CAEZYF010000046">
    <property type="protein sequence ID" value="CAB4751250.1"/>
    <property type="molecule type" value="Genomic_DNA"/>
</dbReference>
<evidence type="ECO:0000259" key="2">
    <source>
        <dbReference type="PROSITE" id="PS50883"/>
    </source>
</evidence>
<organism evidence="4">
    <name type="scientific">freshwater metagenome</name>
    <dbReference type="NCBI Taxonomy" id="449393"/>
    <lineage>
        <taxon>unclassified sequences</taxon>
        <taxon>metagenomes</taxon>
        <taxon>ecological metagenomes</taxon>
    </lineage>
</organism>
<name>A0A6J6TUH4_9ZZZZ</name>
<reference evidence="4" key="1">
    <citation type="submission" date="2020-05" db="EMBL/GenBank/DDBJ databases">
        <authorList>
            <person name="Chiriac C."/>
            <person name="Salcher M."/>
            <person name="Ghai R."/>
            <person name="Kavagutti S V."/>
        </authorList>
    </citation>
    <scope>NUCLEOTIDE SEQUENCE</scope>
</reference>
<dbReference type="Gene3D" id="3.40.50.2300">
    <property type="match status" value="1"/>
</dbReference>
<dbReference type="Gene3D" id="3.20.20.450">
    <property type="entry name" value="EAL domain"/>
    <property type="match status" value="1"/>
</dbReference>
<dbReference type="InterPro" id="IPR001633">
    <property type="entry name" value="EAL_dom"/>
</dbReference>
<dbReference type="Pfam" id="PF00072">
    <property type="entry name" value="Response_reg"/>
    <property type="match status" value="1"/>
</dbReference>
<dbReference type="InterPro" id="IPR035919">
    <property type="entry name" value="EAL_sf"/>
</dbReference>
<sequence length="397" mass="42530">MTPAAPQRTLLVIDDDIAICQMLADLASTFGYQTDIACTPEEIDSLVGRGHDLVMLDLSLGETDGMRVMRVLGERQPGANLVLLTGAGVSVLSGAKRVAELSGFNVVGACSKPTSITELEAVLQPRDESSVLAVDATQHDLEAQVMAALDTGSFHLVYQPIVNLQTDQVTGAEALVRLNAPGMERLSPEVWVPMIERAGRTSDLLDVVFRLAAHDRATALALQTLHTISVNVSVLDLADTNLPERAEAALGVAASPRAWTLEITESAEVERLVDALDVLVRLRLKGFGLSMDDFGSGASTLARLRELPFTSMKADRRYMQTNFDDPHHTTSMLRAAVELGAAMGLKVVAEGVETTEELNMARGVGCDLAQGYLIGRPVRAESFGVLVAAWYLNATHA</sequence>
<dbReference type="InterPro" id="IPR050706">
    <property type="entry name" value="Cyclic-di-GMP_PDE-like"/>
</dbReference>
<dbReference type="PANTHER" id="PTHR33121">
    <property type="entry name" value="CYCLIC DI-GMP PHOSPHODIESTERASE PDEF"/>
    <property type="match status" value="1"/>
</dbReference>
<dbReference type="EMBL" id="CAFBMT010000032">
    <property type="protein sequence ID" value="CAB4956236.1"/>
    <property type="molecule type" value="Genomic_DNA"/>
</dbReference>
<feature type="domain" description="EAL" evidence="2">
    <location>
        <begin position="138"/>
        <end position="391"/>
    </location>
</feature>
<feature type="domain" description="Response regulatory" evidence="1">
    <location>
        <begin position="9"/>
        <end position="127"/>
    </location>
</feature>
<dbReference type="GO" id="GO:0000160">
    <property type="term" value="P:phosphorelay signal transduction system"/>
    <property type="evidence" value="ECO:0007669"/>
    <property type="project" value="InterPro"/>
</dbReference>
<dbReference type="SUPFAM" id="SSF141868">
    <property type="entry name" value="EAL domain-like"/>
    <property type="match status" value="1"/>
</dbReference>
<dbReference type="InterPro" id="IPR001789">
    <property type="entry name" value="Sig_transdc_resp-reg_receiver"/>
</dbReference>
<dbReference type="SMART" id="SM00448">
    <property type="entry name" value="REC"/>
    <property type="match status" value="1"/>
</dbReference>
<evidence type="ECO:0000313" key="5">
    <source>
        <dbReference type="EMBL" id="CAB4956236.1"/>
    </source>
</evidence>
<dbReference type="SUPFAM" id="SSF52172">
    <property type="entry name" value="CheY-like"/>
    <property type="match status" value="1"/>
</dbReference>
<dbReference type="PROSITE" id="PS50883">
    <property type="entry name" value="EAL"/>
    <property type="match status" value="1"/>
</dbReference>
<evidence type="ECO:0000313" key="6">
    <source>
        <dbReference type="EMBL" id="CAB4973347.1"/>
    </source>
</evidence>
<dbReference type="EMBL" id="CAFBOL010000004">
    <property type="protein sequence ID" value="CAB4973347.1"/>
    <property type="molecule type" value="Genomic_DNA"/>
</dbReference>
<gene>
    <name evidence="4" type="ORF">UFOPK2656_03553</name>
    <name evidence="5" type="ORF">UFOPK3651_03196</name>
    <name evidence="6" type="ORF">UFOPK3931_00318</name>
    <name evidence="3" type="ORF">UFOPK4189_02034</name>
</gene>
<dbReference type="AlphaFoldDB" id="A0A6J6TUH4"/>
<dbReference type="SMART" id="SM00052">
    <property type="entry name" value="EAL"/>
    <property type="match status" value="1"/>
</dbReference>
<proteinExistence type="predicted"/>
<evidence type="ECO:0000313" key="4">
    <source>
        <dbReference type="EMBL" id="CAB4751250.1"/>
    </source>
</evidence>
<dbReference type="GO" id="GO:0071111">
    <property type="term" value="F:cyclic-guanylate-specific phosphodiesterase activity"/>
    <property type="evidence" value="ECO:0007669"/>
    <property type="project" value="InterPro"/>
</dbReference>
<dbReference type="EMBL" id="CAESGF010000012">
    <property type="protein sequence ID" value="CAB4364271.1"/>
    <property type="molecule type" value="Genomic_DNA"/>
</dbReference>
<dbReference type="CDD" id="cd01948">
    <property type="entry name" value="EAL"/>
    <property type="match status" value="1"/>
</dbReference>
<evidence type="ECO:0000259" key="1">
    <source>
        <dbReference type="PROSITE" id="PS50110"/>
    </source>
</evidence>
<accession>A0A6J6TUH4</accession>
<evidence type="ECO:0000313" key="3">
    <source>
        <dbReference type="EMBL" id="CAB4364271.1"/>
    </source>
</evidence>
<dbReference type="PROSITE" id="PS50110">
    <property type="entry name" value="RESPONSE_REGULATORY"/>
    <property type="match status" value="1"/>
</dbReference>
<dbReference type="InterPro" id="IPR011006">
    <property type="entry name" value="CheY-like_superfamily"/>
</dbReference>
<dbReference type="Pfam" id="PF00563">
    <property type="entry name" value="EAL"/>
    <property type="match status" value="1"/>
</dbReference>